<keyword evidence="1" id="KW-0677">Repeat</keyword>
<dbReference type="FunFam" id="1.25.40.10:FF:000344">
    <property type="entry name" value="Pentatricopeptide repeat-containing protein"/>
    <property type="match status" value="1"/>
</dbReference>
<dbReference type="GO" id="GO:0016556">
    <property type="term" value="P:mRNA modification"/>
    <property type="evidence" value="ECO:0007669"/>
    <property type="project" value="EnsemblPlants"/>
</dbReference>
<dbReference type="GO" id="GO:0009507">
    <property type="term" value="C:chloroplast"/>
    <property type="evidence" value="ECO:0007669"/>
    <property type="project" value="EnsemblPlants"/>
</dbReference>
<accession>V4LHC1</accession>
<dbReference type="OMA" id="SVDHWNA"/>
<feature type="repeat" description="PPR" evidence="3">
    <location>
        <begin position="429"/>
        <end position="463"/>
    </location>
</feature>
<dbReference type="InterPro" id="IPR002885">
    <property type="entry name" value="PPR_rpt"/>
</dbReference>
<evidence type="ECO:0000256" key="2">
    <source>
        <dbReference type="ARBA" id="ARBA00061659"/>
    </source>
</evidence>
<dbReference type="eggNOG" id="KOG4197">
    <property type="taxonomic scope" value="Eukaryota"/>
</dbReference>
<dbReference type="STRING" id="72664.V4LHC1"/>
<dbReference type="PANTHER" id="PTHR47926:SF456">
    <property type="entry name" value="PENTATRICOPEPTIDE REPEAT-CONTAINING PROTEIN ELI1, CHLOROPLASTIC"/>
    <property type="match status" value="1"/>
</dbReference>
<dbReference type="NCBIfam" id="TIGR00756">
    <property type="entry name" value="PPR"/>
    <property type="match status" value="5"/>
</dbReference>
<dbReference type="KEGG" id="eus:EUTSA_v10001360mg"/>
<feature type="repeat" description="PPR" evidence="3">
    <location>
        <begin position="200"/>
        <end position="234"/>
    </location>
</feature>
<feature type="repeat" description="PPR" evidence="3">
    <location>
        <begin position="265"/>
        <end position="299"/>
    </location>
</feature>
<dbReference type="Gramene" id="ESQ39168">
    <property type="protein sequence ID" value="ESQ39168"/>
    <property type="gene ID" value="EUTSA_v10001360mg"/>
</dbReference>
<dbReference type="FunFam" id="1.25.40.10:FF:002157">
    <property type="entry name" value="Pentatricopeptide repeat-containing protein At2g45350, chloroplastic"/>
    <property type="match status" value="1"/>
</dbReference>
<evidence type="ECO:0000313" key="5">
    <source>
        <dbReference type="Proteomes" id="UP000030689"/>
    </source>
</evidence>
<dbReference type="Pfam" id="PF13041">
    <property type="entry name" value="PPR_2"/>
    <property type="match status" value="2"/>
</dbReference>
<evidence type="ECO:0000313" key="4">
    <source>
        <dbReference type="EMBL" id="ESQ39168.1"/>
    </source>
</evidence>
<dbReference type="FunFam" id="1.25.40.10:FF:001047">
    <property type="entry name" value="Chlororespiratory reduction 4"/>
    <property type="match status" value="1"/>
</dbReference>
<dbReference type="InterPro" id="IPR046848">
    <property type="entry name" value="E_motif"/>
</dbReference>
<dbReference type="Proteomes" id="UP000030689">
    <property type="component" value="Unassembled WGS sequence"/>
</dbReference>
<feature type="repeat" description="PPR" evidence="3">
    <location>
        <begin position="327"/>
        <end position="361"/>
    </location>
</feature>
<keyword evidence="5" id="KW-1185">Reference proteome</keyword>
<dbReference type="EMBL" id="KI517481">
    <property type="protein sequence ID" value="ESQ39168.1"/>
    <property type="molecule type" value="Genomic_DNA"/>
</dbReference>
<comment type="similarity">
    <text evidence="2">Belongs to the PPR family. PCMP-E subfamily.</text>
</comment>
<dbReference type="OrthoDB" id="772730at2759"/>
<organism evidence="4 5">
    <name type="scientific">Eutrema salsugineum</name>
    <name type="common">Saltwater cress</name>
    <name type="synonym">Sisymbrium salsugineum</name>
    <dbReference type="NCBI Taxonomy" id="72664"/>
    <lineage>
        <taxon>Eukaryota</taxon>
        <taxon>Viridiplantae</taxon>
        <taxon>Streptophyta</taxon>
        <taxon>Embryophyta</taxon>
        <taxon>Tracheophyta</taxon>
        <taxon>Spermatophyta</taxon>
        <taxon>Magnoliopsida</taxon>
        <taxon>eudicotyledons</taxon>
        <taxon>Gunneridae</taxon>
        <taxon>Pentapetalae</taxon>
        <taxon>rosids</taxon>
        <taxon>malvids</taxon>
        <taxon>Brassicales</taxon>
        <taxon>Brassicaceae</taxon>
        <taxon>Eutremeae</taxon>
        <taxon>Eutrema</taxon>
    </lineage>
</organism>
<dbReference type="InterPro" id="IPR011990">
    <property type="entry name" value="TPR-like_helical_dom_sf"/>
</dbReference>
<dbReference type="PANTHER" id="PTHR47926">
    <property type="entry name" value="PENTATRICOPEPTIDE REPEAT-CONTAINING PROTEIN"/>
    <property type="match status" value="1"/>
</dbReference>
<protein>
    <recommendedName>
        <fullName evidence="6">Pentacotripeptide-repeat region of PRORP domain-containing protein</fullName>
    </recommendedName>
</protein>
<dbReference type="GO" id="GO:0003723">
    <property type="term" value="F:RNA binding"/>
    <property type="evidence" value="ECO:0007669"/>
    <property type="project" value="InterPro"/>
</dbReference>
<reference evidence="4 5" key="1">
    <citation type="journal article" date="2013" name="Front. Plant Sci.">
        <title>The Reference Genome of the Halophytic Plant Eutrema salsugineum.</title>
        <authorList>
            <person name="Yang R."/>
            <person name="Jarvis D.E."/>
            <person name="Chen H."/>
            <person name="Beilstein M.A."/>
            <person name="Grimwood J."/>
            <person name="Jenkins J."/>
            <person name="Shu S."/>
            <person name="Prochnik S."/>
            <person name="Xin M."/>
            <person name="Ma C."/>
            <person name="Schmutz J."/>
            <person name="Wing R.A."/>
            <person name="Mitchell-Olds T."/>
            <person name="Schumaker K.S."/>
            <person name="Wang X."/>
        </authorList>
    </citation>
    <scope>NUCLEOTIDE SEQUENCE [LARGE SCALE GENOMIC DNA]</scope>
</reference>
<dbReference type="GO" id="GO:1900865">
    <property type="term" value="P:chloroplast RNA modification"/>
    <property type="evidence" value="ECO:0007669"/>
    <property type="project" value="EnsemblPlants"/>
</dbReference>
<dbReference type="Pfam" id="PF20431">
    <property type="entry name" value="E_motif"/>
    <property type="match status" value="1"/>
</dbReference>
<feature type="repeat" description="PPR" evidence="3">
    <location>
        <begin position="99"/>
        <end position="133"/>
    </location>
</feature>
<dbReference type="InterPro" id="IPR046960">
    <property type="entry name" value="PPR_At4g14850-like_plant"/>
</dbReference>
<gene>
    <name evidence="4" type="ORF">EUTSA_v10001360mg</name>
</gene>
<feature type="repeat" description="PPR" evidence="3">
    <location>
        <begin position="566"/>
        <end position="600"/>
    </location>
</feature>
<dbReference type="Gene3D" id="1.25.40.10">
    <property type="entry name" value="Tetratricopeptide repeat domain"/>
    <property type="match status" value="4"/>
</dbReference>
<evidence type="ECO:0000256" key="3">
    <source>
        <dbReference type="PROSITE-ProRule" id="PRU00708"/>
    </source>
</evidence>
<evidence type="ECO:0008006" key="6">
    <source>
        <dbReference type="Google" id="ProtNLM"/>
    </source>
</evidence>
<dbReference type="Pfam" id="PF01535">
    <property type="entry name" value="PPR"/>
    <property type="match status" value="7"/>
</dbReference>
<dbReference type="FunFam" id="1.25.40.10:FF:000277">
    <property type="entry name" value="Pentatricopeptide repeat-containing protein, mitochondrial"/>
    <property type="match status" value="1"/>
</dbReference>
<evidence type="ECO:0000256" key="1">
    <source>
        <dbReference type="ARBA" id="ARBA00022737"/>
    </source>
</evidence>
<dbReference type="AlphaFoldDB" id="V4LHC1"/>
<proteinExistence type="inferred from homology"/>
<dbReference type="PROSITE" id="PS51375">
    <property type="entry name" value="PPR"/>
    <property type="match status" value="6"/>
</dbReference>
<sequence>MNPIRFISNRNVMLVLAHSQHPWSSTSPTIQLLGSCKTSDDVNKIHARLITTGFIKNPNLTTRIVLAFAASRRPFLAEFARCVFNEYHACSSSPGEVEDPFLWNAVIKSHSHGVDPRRALLLFCFMLENGVSVDKFSLSLVLKSCSRLGYVNGGMQIHGFLRKTGIWSDLFLQNCLTGMYLKCGCLGFARQVFDRMPRRDSVSYNSMIDGYVKSGAVESARDLFDLMPMEKKNLITWNSMICGYAQTAAGVNIASKLFDEMPERDLISWNSLIDGYVKHGRIEDAKGLFDAMPRRDVVTWATMIDGYAKLGFVHKAKSLFDQMPQRDVVAYNSMIAGYVQNRYHMEALEIFNDMEKESHLSPDETTLVIVLSAVAQLGQLSKAIDMHLYIVEKQFLLGRKLGVALIDMYSKCGSIQHAMWVFEGIESKSIDHWNAMIGGLAVHGLGESAFDMLLQIERRSIKPDHITFVGVLNACSHSGLVKEGLLCFELMRRKHKIEPRLQHYGCMVDILSRSGSIELAKHLIEEMPIEPNDVIWRTFLTACSHHKEFDTGEVVANHLILQDGYNPSTYVILSNMYASLGMWKDVRRVRTMMKERKLKKIPGCSWIELDGRVHEFSVDTMEVSNTL</sequence>
<name>V4LHC1_EUTSA</name>